<dbReference type="EMBL" id="BMAO01014344">
    <property type="protein sequence ID" value="GFQ94312.1"/>
    <property type="molecule type" value="Genomic_DNA"/>
</dbReference>
<protein>
    <submittedName>
        <fullName evidence="1">Uncharacterized protein</fullName>
    </submittedName>
</protein>
<evidence type="ECO:0000313" key="2">
    <source>
        <dbReference type="Proteomes" id="UP000887116"/>
    </source>
</evidence>
<dbReference type="Proteomes" id="UP000887116">
    <property type="component" value="Unassembled WGS sequence"/>
</dbReference>
<dbReference type="AlphaFoldDB" id="A0A8X6G1K9"/>
<organism evidence="1 2">
    <name type="scientific">Trichonephila clavata</name>
    <name type="common">Joro spider</name>
    <name type="synonym">Nephila clavata</name>
    <dbReference type="NCBI Taxonomy" id="2740835"/>
    <lineage>
        <taxon>Eukaryota</taxon>
        <taxon>Metazoa</taxon>
        <taxon>Ecdysozoa</taxon>
        <taxon>Arthropoda</taxon>
        <taxon>Chelicerata</taxon>
        <taxon>Arachnida</taxon>
        <taxon>Araneae</taxon>
        <taxon>Araneomorphae</taxon>
        <taxon>Entelegynae</taxon>
        <taxon>Araneoidea</taxon>
        <taxon>Nephilidae</taxon>
        <taxon>Trichonephila</taxon>
    </lineage>
</organism>
<comment type="caution">
    <text evidence="1">The sequence shown here is derived from an EMBL/GenBank/DDBJ whole genome shotgun (WGS) entry which is preliminary data.</text>
</comment>
<proteinExistence type="predicted"/>
<accession>A0A8X6G1K9</accession>
<sequence length="67" mass="7643">MSMCNLAIAMYVFKNMPTLLRVQFKDANPEIIRTLCIKNKCVWQFDPSDKTVVPGIVKPPQESAKED</sequence>
<reference evidence="1" key="1">
    <citation type="submission" date="2020-07" db="EMBL/GenBank/DDBJ databases">
        <title>Multicomponent nature underlies the extraordinary mechanical properties of spider dragline silk.</title>
        <authorList>
            <person name="Kono N."/>
            <person name="Nakamura H."/>
            <person name="Mori M."/>
            <person name="Yoshida Y."/>
            <person name="Ohtoshi R."/>
            <person name="Malay A.D."/>
            <person name="Moran D.A.P."/>
            <person name="Tomita M."/>
            <person name="Numata K."/>
            <person name="Arakawa K."/>
        </authorList>
    </citation>
    <scope>NUCLEOTIDE SEQUENCE</scope>
</reference>
<evidence type="ECO:0000313" key="1">
    <source>
        <dbReference type="EMBL" id="GFQ94312.1"/>
    </source>
</evidence>
<gene>
    <name evidence="1" type="ORF">TNCT_608061</name>
</gene>
<keyword evidence="2" id="KW-1185">Reference proteome</keyword>
<name>A0A8X6G1K9_TRICU</name>